<proteinExistence type="predicted"/>
<sequence length="1445" mass="165204">MNEVDFLGYIQTSLISAREFIDLEIRAQSAAGISSPGGRVLSEEQFTCSICLEVFVEPVSTPCGHSFCKACLQGYWNHSKKFTCPMCKKSYSRKPEMSVNRVLAEISTQFQGLVMTGGAGGAGAASSRGSTLNLSSDGGPDTGEFARPGEVPCDGCIGRKLKAIKSCVNCPGSFCEAHLRHHKKVKTLMSHRLIEPTFHLEDKVCKKHERLLEVYCRTDHVCICTACAEATHKSHDIVPTDHEWKKKMTTLGKKRSELKHLIKERAKKLDEIKQSIKVIKASSQKELEESWQVYAELQRMVEQSQAELVEVIATRQREAERHAQELARGLENELSQLRRRSNELEAYAQTKDKVVFLQNLATLPPPPEPADWSAVSINTDLYLGTIRSSVSGLIDKFQEELKRLYGKGEVILDPNTAQRNLVVSEDGRQVRYEERKTSHSEGPKRFNPALFILGREGLTSGRHYWEVDTGRKTAWTLGMASSSARRKGEIKLSPEGGYWCLWLKNGERPQYRSRFDATFRARLLALKMTLPLRRVGMATTGNLSEEQVHCSICLDVFTNPVSIPCGHNFCQNCILGYWKTSPLYQCPMCKKSFYKRPDLSINTVLREIAQQFKEIRVRSVEGKVSEEEEEEDEEEEDETEKKWTMERRKKEDEERLLVKDQKQQLMEELKQKQEEDRRKKEKAGEKKPQQEELPPLIPPKTSPPPSPQAKAEGPPPLPQTSPLPSPQILPSPSPQSSPSTPSPSVLPSSWEEVLCDVCLGEGRPKAVKSCLVCLTSYCEEHLRSHSARFTKHKLMEPVANMEDRMCPKHERLLELFCKKDQTCVCVLCTETDHRSHYTVPVEREWTEKKAQLKRTEIDVQQMMQDRVKKVEDIKHCVELNKASAQREIEETVQVFSELVRSIQRTQAELVVSIEEKQRQTERWAEGFIAELEQEIEELKRRNADLENVARADHIHFLKNFPALSTPPSVKDWSETSVPTDTCIGMIRRSVSKLETTLNDLIGKLADSEIKKILKYSADVTLDADSANPWLQLSQDRRQVRHLGAWQDLPDNPDRFDTVVIVLGRDGFTSGRHYWEVQVGDKDDWYMGVAKSSVNRKGRISENIESKKAKINMMIEVRMEKIKEFRDSSEMSSEKAQQEIEDSEKLFTSLMNQVREAQTKLKCNIEEKLRKSRDKDEAVIGELQEEIAELQRKQSELEELSQSDDHLHLLQTLQALSTMSVTKNWSKIRVYSDLYVQTLRRAMTHLVHAFQAGLKTLTDAELTRMRRYKESVTFDPATAGRDLVVTEHGTCLKYVKTESTTLSDYFKLANDRPMILGTKGFTSGRHYWEVKVGLRTDWDVGVAKGTVTRSRLITLNQENGFFAIGKRGSDYKVHCADYKVLHLCPRPNNVGVYLDYQEGRVSFFDVDRKLHIYSFTGESFTEKLFPYFYLYSWAKKSKPLHITFLY</sequence>
<comment type="caution">
    <text evidence="1">The sequence shown here is derived from an EMBL/GenBank/DDBJ whole genome shotgun (WGS) entry which is preliminary data.</text>
</comment>
<protein>
    <submittedName>
        <fullName evidence="1">Uncharacterized protein</fullName>
    </submittedName>
</protein>
<evidence type="ECO:0000313" key="2">
    <source>
        <dbReference type="Proteomes" id="UP000793456"/>
    </source>
</evidence>
<accession>A0ACD3Q5H3</accession>
<dbReference type="EMBL" id="CM011697">
    <property type="protein sequence ID" value="TMS02430.1"/>
    <property type="molecule type" value="Genomic_DNA"/>
</dbReference>
<evidence type="ECO:0000313" key="1">
    <source>
        <dbReference type="EMBL" id="TMS02430.1"/>
    </source>
</evidence>
<keyword evidence="2" id="KW-1185">Reference proteome</keyword>
<dbReference type="Proteomes" id="UP000793456">
    <property type="component" value="Chromosome XXIV"/>
</dbReference>
<reference evidence="1" key="1">
    <citation type="submission" date="2018-11" db="EMBL/GenBank/DDBJ databases">
        <title>The sequence and de novo assembly of Larimichthys crocea genome using PacBio and Hi-C technologies.</title>
        <authorList>
            <person name="Xu P."/>
            <person name="Chen B."/>
            <person name="Zhou Z."/>
            <person name="Ke Q."/>
            <person name="Wu Y."/>
            <person name="Bai H."/>
            <person name="Pu F."/>
        </authorList>
    </citation>
    <scope>NUCLEOTIDE SEQUENCE</scope>
    <source>
        <tissue evidence="1">Muscle</tissue>
    </source>
</reference>
<organism evidence="1 2">
    <name type="scientific">Larimichthys crocea</name>
    <name type="common">Large yellow croaker</name>
    <name type="synonym">Pseudosciaena crocea</name>
    <dbReference type="NCBI Taxonomy" id="215358"/>
    <lineage>
        <taxon>Eukaryota</taxon>
        <taxon>Metazoa</taxon>
        <taxon>Chordata</taxon>
        <taxon>Craniata</taxon>
        <taxon>Vertebrata</taxon>
        <taxon>Euteleostomi</taxon>
        <taxon>Actinopterygii</taxon>
        <taxon>Neopterygii</taxon>
        <taxon>Teleostei</taxon>
        <taxon>Neoteleostei</taxon>
        <taxon>Acanthomorphata</taxon>
        <taxon>Eupercaria</taxon>
        <taxon>Sciaenidae</taxon>
        <taxon>Larimichthys</taxon>
    </lineage>
</organism>
<gene>
    <name evidence="1" type="ORF">E3U43_007970</name>
</gene>
<name>A0ACD3Q5H3_LARCR</name>